<organism evidence="2">
    <name type="scientific">uncultured Phycisphaerae bacterium</name>
    <dbReference type="NCBI Taxonomy" id="904963"/>
    <lineage>
        <taxon>Bacteria</taxon>
        <taxon>Pseudomonadati</taxon>
        <taxon>Planctomycetota</taxon>
        <taxon>Phycisphaerae</taxon>
        <taxon>environmental samples</taxon>
    </lineage>
</organism>
<evidence type="ECO:0000313" key="2">
    <source>
        <dbReference type="EMBL" id="CAA9439810.1"/>
    </source>
</evidence>
<accession>A0A6J4QG66</accession>
<protein>
    <submittedName>
        <fullName evidence="2">Uncharacterized protein</fullName>
    </submittedName>
</protein>
<feature type="signal peptide" evidence="1">
    <location>
        <begin position="1"/>
        <end position="20"/>
    </location>
</feature>
<gene>
    <name evidence="2" type="ORF">AVDCRST_MAG64-4082</name>
</gene>
<proteinExistence type="predicted"/>
<sequence>MRKLLPVGLGSLLLACLAVAYFTPARDASAQQGVVAPELVRYGDVIVDLSRVVAVTHQKDESVRFTLDSERPDGAVMDVVLSKEMSAEPGYVEQNWTKVVKDLRVGN</sequence>
<name>A0A6J4QG66_9BACT</name>
<dbReference type="AlphaFoldDB" id="A0A6J4QG66"/>
<feature type="chain" id="PRO_5026796726" evidence="1">
    <location>
        <begin position="21"/>
        <end position="107"/>
    </location>
</feature>
<reference evidence="2" key="1">
    <citation type="submission" date="2020-02" db="EMBL/GenBank/DDBJ databases">
        <authorList>
            <person name="Meier V. D."/>
        </authorList>
    </citation>
    <scope>NUCLEOTIDE SEQUENCE</scope>
    <source>
        <strain evidence="2">AVDCRST_MAG64</strain>
    </source>
</reference>
<dbReference type="EMBL" id="CADCUQ010000942">
    <property type="protein sequence ID" value="CAA9439810.1"/>
    <property type="molecule type" value="Genomic_DNA"/>
</dbReference>
<keyword evidence="1" id="KW-0732">Signal</keyword>
<dbReference type="PROSITE" id="PS51257">
    <property type="entry name" value="PROKAR_LIPOPROTEIN"/>
    <property type="match status" value="1"/>
</dbReference>
<evidence type="ECO:0000256" key="1">
    <source>
        <dbReference type="SAM" id="SignalP"/>
    </source>
</evidence>